<sequence length="230" mass="27325">MKVFEIRLKIFLLQDIHISHIQTKIASFLDKGFLKDEELAKFHEENKYKYYSHDLPFPLEKDKIYKKDKIYTITIRTIDDKLARYFSEVCVNNYTEEIKGLTSEIRIVPQKYIECLYTLTPAILKDDKGYWRDYMSLTEFGERLKVNLIKKWNQFTNEKLDEDFELYTMIDFSNKVPIAMEYKNIKLLGDKFCIHISEHPTAQKLAHMAIGTGVCEMNSRGAGFVNYRWL</sequence>
<organism evidence="5">
    <name type="scientific">Blautia hansenii</name>
    <name type="common">Ruminococcus hansenii</name>
    <dbReference type="NCBI Taxonomy" id="1322"/>
    <lineage>
        <taxon>Bacteria</taxon>
        <taxon>Bacillati</taxon>
        <taxon>Bacillota</taxon>
        <taxon>Clostridia</taxon>
        <taxon>Lachnospirales</taxon>
        <taxon>Lachnospiraceae</taxon>
        <taxon>Blautia</taxon>
    </lineage>
</organism>
<protein>
    <submittedName>
        <fullName evidence="5">CRISPR associated protein Cas6</fullName>
    </submittedName>
</protein>
<dbReference type="GO" id="GO:0051607">
    <property type="term" value="P:defense response to virus"/>
    <property type="evidence" value="ECO:0007669"/>
    <property type="project" value="UniProtKB-KW"/>
</dbReference>
<evidence type="ECO:0000256" key="1">
    <source>
        <dbReference type="ARBA" id="ARBA00005937"/>
    </source>
</evidence>
<dbReference type="GO" id="GO:0016788">
    <property type="term" value="F:hydrolase activity, acting on ester bonds"/>
    <property type="evidence" value="ECO:0007669"/>
    <property type="project" value="InterPro"/>
</dbReference>
<dbReference type="RefSeq" id="WP_156342017.1">
    <property type="nucleotide sequence ID" value="NZ_CACRSY010000007.1"/>
</dbReference>
<gene>
    <name evidence="5" type="ORF">BHLFYP23_01876</name>
</gene>
<name>A0A6N2RZR3_BLAHA</name>
<feature type="domain" description="CRISPR associated protein Cas6 C-terminal" evidence="4">
    <location>
        <begin position="116"/>
        <end position="226"/>
    </location>
</feature>
<dbReference type="PANTHER" id="PTHR36984">
    <property type="entry name" value="CRISPR-ASSOCIATED ENDORIBONUCLEASE CAS6 1"/>
    <property type="match status" value="1"/>
</dbReference>
<evidence type="ECO:0000256" key="2">
    <source>
        <dbReference type="ARBA" id="ARBA00022884"/>
    </source>
</evidence>
<evidence type="ECO:0000313" key="5">
    <source>
        <dbReference type="EMBL" id="VYS86853.1"/>
    </source>
</evidence>
<dbReference type="InterPro" id="IPR049435">
    <property type="entry name" value="Cas_Cas6_C"/>
</dbReference>
<dbReference type="Pfam" id="PF01881">
    <property type="entry name" value="Cas_Cas6_C"/>
    <property type="match status" value="1"/>
</dbReference>
<dbReference type="InterPro" id="IPR010156">
    <property type="entry name" value="CRISPR-assoc_prot_Cas6"/>
</dbReference>
<dbReference type="PANTHER" id="PTHR36984:SF1">
    <property type="entry name" value="CRISPR-ASSOCIATED ENDORIBONUCLEASE CAS6 1"/>
    <property type="match status" value="1"/>
</dbReference>
<keyword evidence="3" id="KW-0051">Antiviral defense</keyword>
<evidence type="ECO:0000259" key="4">
    <source>
        <dbReference type="Pfam" id="PF01881"/>
    </source>
</evidence>
<dbReference type="GO" id="GO:0003723">
    <property type="term" value="F:RNA binding"/>
    <property type="evidence" value="ECO:0007669"/>
    <property type="project" value="UniProtKB-KW"/>
</dbReference>
<dbReference type="NCBIfam" id="TIGR01877">
    <property type="entry name" value="cas_cas6"/>
    <property type="match status" value="1"/>
</dbReference>
<evidence type="ECO:0000256" key="3">
    <source>
        <dbReference type="ARBA" id="ARBA00023118"/>
    </source>
</evidence>
<reference evidence="5" key="1">
    <citation type="submission" date="2019-11" db="EMBL/GenBank/DDBJ databases">
        <authorList>
            <person name="Feng L."/>
        </authorList>
    </citation>
    <scope>NUCLEOTIDE SEQUENCE</scope>
    <source>
        <strain evidence="5">BhanseniiLFYP23</strain>
    </source>
</reference>
<proteinExistence type="inferred from homology"/>
<dbReference type="AlphaFoldDB" id="A0A6N2RZR3"/>
<keyword evidence="2" id="KW-0694">RNA-binding</keyword>
<dbReference type="Gene3D" id="3.30.70.1900">
    <property type="match status" value="1"/>
</dbReference>
<accession>A0A6N2RZR3</accession>
<comment type="similarity">
    <text evidence="1">Belongs to the CRISPR-associated protein Cas6/Cse3/CasE family.</text>
</comment>
<dbReference type="EMBL" id="CACRSY010000007">
    <property type="protein sequence ID" value="VYS86853.1"/>
    <property type="molecule type" value="Genomic_DNA"/>
</dbReference>